<evidence type="ECO:0000313" key="5">
    <source>
        <dbReference type="Proteomes" id="UP001501285"/>
    </source>
</evidence>
<evidence type="ECO:0000259" key="3">
    <source>
        <dbReference type="PROSITE" id="PS51186"/>
    </source>
</evidence>
<reference evidence="5" key="1">
    <citation type="journal article" date="2019" name="Int. J. Syst. Evol. Microbiol.">
        <title>The Global Catalogue of Microorganisms (GCM) 10K type strain sequencing project: providing services to taxonomists for standard genome sequencing and annotation.</title>
        <authorList>
            <consortium name="The Broad Institute Genomics Platform"/>
            <consortium name="The Broad Institute Genome Sequencing Center for Infectious Disease"/>
            <person name="Wu L."/>
            <person name="Ma J."/>
        </authorList>
    </citation>
    <scope>NUCLEOTIDE SEQUENCE [LARGE SCALE GENOMIC DNA]</scope>
    <source>
        <strain evidence="5">JCM 14283</strain>
    </source>
</reference>
<comment type="caution">
    <text evidence="4">The sequence shown here is derived from an EMBL/GenBank/DDBJ whole genome shotgun (WGS) entry which is preliminary data.</text>
</comment>
<dbReference type="InterPro" id="IPR000182">
    <property type="entry name" value="GNAT_dom"/>
</dbReference>
<proteinExistence type="predicted"/>
<feature type="domain" description="N-acetyltransferase" evidence="3">
    <location>
        <begin position="26"/>
        <end position="160"/>
    </location>
</feature>
<gene>
    <name evidence="4" type="ORF">GCM10009740_04610</name>
</gene>
<evidence type="ECO:0000256" key="2">
    <source>
        <dbReference type="ARBA" id="ARBA00023315"/>
    </source>
</evidence>
<accession>A0ABP5FAE6</accession>
<dbReference type="PANTHER" id="PTHR30602:SF12">
    <property type="entry name" value="AMINO-ACID ACETYLTRANSFERASE NAGS1, CHLOROPLASTIC-RELATED"/>
    <property type="match status" value="1"/>
</dbReference>
<dbReference type="InterPro" id="IPR016181">
    <property type="entry name" value="Acyl_CoA_acyltransferase"/>
</dbReference>
<organism evidence="4 5">
    <name type="scientific">Terrabacter terrae</name>
    <dbReference type="NCBI Taxonomy" id="318434"/>
    <lineage>
        <taxon>Bacteria</taxon>
        <taxon>Bacillati</taxon>
        <taxon>Actinomycetota</taxon>
        <taxon>Actinomycetes</taxon>
        <taxon>Micrococcales</taxon>
        <taxon>Intrasporangiaceae</taxon>
        <taxon>Terrabacter</taxon>
    </lineage>
</organism>
<evidence type="ECO:0000256" key="1">
    <source>
        <dbReference type="ARBA" id="ARBA00022679"/>
    </source>
</evidence>
<dbReference type="Gene3D" id="3.40.630.30">
    <property type="match status" value="1"/>
</dbReference>
<dbReference type="PANTHER" id="PTHR30602">
    <property type="entry name" value="AMINO-ACID ACETYLTRANSFERASE"/>
    <property type="match status" value="1"/>
</dbReference>
<dbReference type="Proteomes" id="UP001501285">
    <property type="component" value="Unassembled WGS sequence"/>
</dbReference>
<keyword evidence="5" id="KW-1185">Reference proteome</keyword>
<keyword evidence="1" id="KW-0808">Transferase</keyword>
<dbReference type="NCBIfam" id="NF005921">
    <property type="entry name" value="PRK07922.1"/>
    <property type="match status" value="1"/>
</dbReference>
<dbReference type="EMBL" id="BAAANB010000001">
    <property type="protein sequence ID" value="GAA2019527.1"/>
    <property type="molecule type" value="Genomic_DNA"/>
</dbReference>
<protein>
    <submittedName>
        <fullName evidence="4">Amino-acid N-acetyltransferase</fullName>
    </submittedName>
</protein>
<dbReference type="PROSITE" id="PS51186">
    <property type="entry name" value="GNAT"/>
    <property type="match status" value="1"/>
</dbReference>
<keyword evidence="2" id="KW-0012">Acyltransferase</keyword>
<dbReference type="CDD" id="cd04301">
    <property type="entry name" value="NAT_SF"/>
    <property type="match status" value="1"/>
</dbReference>
<dbReference type="SUPFAM" id="SSF55729">
    <property type="entry name" value="Acyl-CoA N-acyltransferases (Nat)"/>
    <property type="match status" value="1"/>
</dbReference>
<evidence type="ECO:0000313" key="4">
    <source>
        <dbReference type="EMBL" id="GAA2019527.1"/>
    </source>
</evidence>
<sequence>MSRRTVRGVYRVPVTSQRQPADHGTPAIRRARTGDVRGIRALVAPLAERRVLVSKDAVAYFESLQEFRVAELDGRIVGCGALHVMWEDLAEIRTLAVAADQVGTGLGGRLLEELVQDARDIGVQRLFCLTFETGFFTRHGFEAIEGQAVPTDVYAELLRSYDEGVAEFLDLERVKPNTLGNTRMLRTL</sequence>
<dbReference type="Pfam" id="PF00583">
    <property type="entry name" value="Acetyltransf_1"/>
    <property type="match status" value="1"/>
</dbReference>
<dbReference type="InterPro" id="IPR010167">
    <property type="entry name" value="NH2A_AcTrfase"/>
</dbReference>
<name>A0ABP5FAE6_9MICO</name>